<dbReference type="EMBL" id="CP089274">
    <property type="protein sequence ID" value="USP72966.1"/>
    <property type="molecule type" value="Genomic_DNA"/>
</dbReference>
<dbReference type="OrthoDB" id="3685327at2759"/>
<evidence type="ECO:0000256" key="1">
    <source>
        <dbReference type="SAM" id="SignalP"/>
    </source>
</evidence>
<dbReference type="InterPro" id="IPR057210">
    <property type="entry name" value="DUF7888"/>
</dbReference>
<sequence length="202" mass="21274">MVQISTLVTLFAMVSSIMANPVGVPDSVDLDMNNFVEDILNNPLDGDLNNLPEGDLVARQEMNNAANLGTSLARAGGRGGGGGGDMAGVIIEIAVNVGKAIWNIGNDIERRKAFTQDVARETAARFPGHTVVVCNVGYGLHGSGWQQVTGVTYEAKVGRPVTYDVVVFNAPKTFERHGDGGFQNWAYILGPGCHGNGGKVTC</sequence>
<reference evidence="3" key="1">
    <citation type="submission" date="2021-12" db="EMBL/GenBank/DDBJ databases">
        <title>Curvularia clavata genome.</title>
        <authorList>
            <person name="Cao Y."/>
        </authorList>
    </citation>
    <scope>NUCLEOTIDE SEQUENCE</scope>
    <source>
        <strain evidence="3">Yc1106</strain>
    </source>
</reference>
<dbReference type="VEuPathDB" id="FungiDB:yc1106_00240"/>
<evidence type="ECO:0000313" key="3">
    <source>
        <dbReference type="EMBL" id="USP72966.1"/>
    </source>
</evidence>
<evidence type="ECO:0000259" key="2">
    <source>
        <dbReference type="Pfam" id="PF25411"/>
    </source>
</evidence>
<evidence type="ECO:0000313" key="4">
    <source>
        <dbReference type="Proteomes" id="UP001056012"/>
    </source>
</evidence>
<dbReference type="Proteomes" id="UP001056012">
    <property type="component" value="Chromosome 1"/>
</dbReference>
<dbReference type="Pfam" id="PF25411">
    <property type="entry name" value="DUF7888"/>
    <property type="match status" value="1"/>
</dbReference>
<protein>
    <recommendedName>
        <fullName evidence="2">DUF7888 domain-containing protein</fullName>
    </recommendedName>
</protein>
<keyword evidence="4" id="KW-1185">Reference proteome</keyword>
<feature type="domain" description="DUF7888" evidence="2">
    <location>
        <begin position="86"/>
        <end position="193"/>
    </location>
</feature>
<organism evidence="3 4">
    <name type="scientific">Curvularia clavata</name>
    <dbReference type="NCBI Taxonomy" id="95742"/>
    <lineage>
        <taxon>Eukaryota</taxon>
        <taxon>Fungi</taxon>
        <taxon>Dikarya</taxon>
        <taxon>Ascomycota</taxon>
        <taxon>Pezizomycotina</taxon>
        <taxon>Dothideomycetes</taxon>
        <taxon>Pleosporomycetidae</taxon>
        <taxon>Pleosporales</taxon>
        <taxon>Pleosporineae</taxon>
        <taxon>Pleosporaceae</taxon>
        <taxon>Curvularia</taxon>
    </lineage>
</organism>
<dbReference type="AlphaFoldDB" id="A0A9Q9DP61"/>
<name>A0A9Q9DP61_CURCL</name>
<keyword evidence="1" id="KW-0732">Signal</keyword>
<accession>A0A9Q9DP61</accession>
<proteinExistence type="predicted"/>
<gene>
    <name evidence="3" type="ORF">yc1106_00240</name>
</gene>
<feature type="signal peptide" evidence="1">
    <location>
        <begin position="1"/>
        <end position="19"/>
    </location>
</feature>
<feature type="chain" id="PRO_5040255165" description="DUF7888 domain-containing protein" evidence="1">
    <location>
        <begin position="20"/>
        <end position="202"/>
    </location>
</feature>